<proteinExistence type="predicted"/>
<dbReference type="EMBL" id="CP097508">
    <property type="protein sequence ID" value="URE08819.1"/>
    <property type="molecule type" value="Genomic_DNA"/>
</dbReference>
<evidence type="ECO:0000256" key="1">
    <source>
        <dbReference type="SAM" id="MobiDB-lite"/>
    </source>
</evidence>
<evidence type="ECO:0000313" key="3">
    <source>
        <dbReference type="Proteomes" id="UP001055439"/>
    </source>
</evidence>
<accession>A0A9E7G5M6</accession>
<gene>
    <name evidence="2" type="ORF">MUK42_05243</name>
</gene>
<sequence>MAKQKRRIQENDSERERATTATWRSTYLSSSPSPPGGSDDPEPRSNGDNRGWIQGVKKTTPLALVSKLSSSSGIRHAQVVHGVPKQLHSPASPESCDPTHAARWKCTRRSAASPTSVIPIHGAPQTPKLKVSKREQEERQSPLWQRNRTQTTRPQCWRFGAHHQTLPSPSALADTINALLVMELADAPEKKTKDPCRLCSFAIHDLGYRANPCTVSRNKIGVKEEDEDID</sequence>
<feature type="compositionally biased region" description="Polar residues" evidence="1">
    <location>
        <begin position="19"/>
        <end position="28"/>
    </location>
</feature>
<evidence type="ECO:0000313" key="2">
    <source>
        <dbReference type="EMBL" id="URE08819.1"/>
    </source>
</evidence>
<feature type="region of interest" description="Disordered" evidence="1">
    <location>
        <begin position="1"/>
        <end position="57"/>
    </location>
</feature>
<dbReference type="AlphaFoldDB" id="A0A9E7G5M6"/>
<reference evidence="2" key="1">
    <citation type="submission" date="2022-05" db="EMBL/GenBank/DDBJ databases">
        <title>The Musa troglodytarum L. genome provides insights into the mechanism of non-climacteric behaviour and enrichment of carotenoids.</title>
        <authorList>
            <person name="Wang J."/>
        </authorList>
    </citation>
    <scope>NUCLEOTIDE SEQUENCE</scope>
    <source>
        <tissue evidence="2">Leaf</tissue>
    </source>
</reference>
<feature type="compositionally biased region" description="Basic and acidic residues" evidence="1">
    <location>
        <begin position="7"/>
        <end position="18"/>
    </location>
</feature>
<feature type="compositionally biased region" description="Polar residues" evidence="1">
    <location>
        <begin position="142"/>
        <end position="151"/>
    </location>
</feature>
<feature type="region of interest" description="Disordered" evidence="1">
    <location>
        <begin position="113"/>
        <end position="151"/>
    </location>
</feature>
<dbReference type="Proteomes" id="UP001055439">
    <property type="component" value="Chromosome 6"/>
</dbReference>
<name>A0A9E7G5M6_9LILI</name>
<protein>
    <submittedName>
        <fullName evidence="2">Uncharacterized protein</fullName>
    </submittedName>
</protein>
<organism evidence="2 3">
    <name type="scientific">Musa troglodytarum</name>
    <name type="common">fe'i banana</name>
    <dbReference type="NCBI Taxonomy" id="320322"/>
    <lineage>
        <taxon>Eukaryota</taxon>
        <taxon>Viridiplantae</taxon>
        <taxon>Streptophyta</taxon>
        <taxon>Embryophyta</taxon>
        <taxon>Tracheophyta</taxon>
        <taxon>Spermatophyta</taxon>
        <taxon>Magnoliopsida</taxon>
        <taxon>Liliopsida</taxon>
        <taxon>Zingiberales</taxon>
        <taxon>Musaceae</taxon>
        <taxon>Musa</taxon>
    </lineage>
</organism>
<keyword evidence="3" id="KW-1185">Reference proteome</keyword>